<evidence type="ECO:0000259" key="1">
    <source>
        <dbReference type="Pfam" id="PF13360"/>
    </source>
</evidence>
<keyword evidence="3" id="KW-1185">Reference proteome</keyword>
<dbReference type="RefSeq" id="WP_007278111.1">
    <property type="nucleotide sequence ID" value="NZ_ABCK01000006.1"/>
</dbReference>
<keyword evidence="2" id="KW-0723">Serine/threonine-protein kinase</keyword>
<keyword evidence="2" id="KW-0418">Kinase</keyword>
<dbReference type="InterPro" id="IPR018391">
    <property type="entry name" value="PQQ_b-propeller_rpt"/>
</dbReference>
<dbReference type="eggNOG" id="COG1520">
    <property type="taxonomic scope" value="Bacteria"/>
</dbReference>
<evidence type="ECO:0000313" key="2">
    <source>
        <dbReference type="EMBL" id="EDM28118.1"/>
    </source>
</evidence>
<dbReference type="Gene3D" id="2.130.10.10">
    <property type="entry name" value="YVTN repeat-like/Quinoprotein amine dehydrogenase"/>
    <property type="match status" value="2"/>
</dbReference>
<proteinExistence type="predicted"/>
<organism evidence="2 3">
    <name type="scientific">Lentisphaera araneosa HTCC2155</name>
    <dbReference type="NCBI Taxonomy" id="313628"/>
    <lineage>
        <taxon>Bacteria</taxon>
        <taxon>Pseudomonadati</taxon>
        <taxon>Lentisphaerota</taxon>
        <taxon>Lentisphaeria</taxon>
        <taxon>Lentisphaerales</taxon>
        <taxon>Lentisphaeraceae</taxon>
        <taxon>Lentisphaera</taxon>
    </lineage>
</organism>
<dbReference type="PANTHER" id="PTHR34512:SF30">
    <property type="entry name" value="OUTER MEMBRANE PROTEIN ASSEMBLY FACTOR BAMB"/>
    <property type="match status" value="1"/>
</dbReference>
<dbReference type="InterPro" id="IPR015943">
    <property type="entry name" value="WD40/YVTN_repeat-like_dom_sf"/>
</dbReference>
<gene>
    <name evidence="2" type="ORF">LNTAR_12216</name>
</gene>
<dbReference type="GO" id="GO:0004674">
    <property type="term" value="F:protein serine/threonine kinase activity"/>
    <property type="evidence" value="ECO:0007669"/>
    <property type="project" value="UniProtKB-KW"/>
</dbReference>
<comment type="caution">
    <text evidence="2">The sequence shown here is derived from an EMBL/GenBank/DDBJ whole genome shotgun (WGS) entry which is preliminary data.</text>
</comment>
<dbReference type="STRING" id="313628.LNTAR_12216"/>
<dbReference type="OrthoDB" id="219718at2"/>
<keyword evidence="2" id="KW-0808">Transferase</keyword>
<dbReference type="SUPFAM" id="SSF50998">
    <property type="entry name" value="Quinoprotein alcohol dehydrogenase-like"/>
    <property type="match status" value="2"/>
</dbReference>
<name>A6DJP4_9BACT</name>
<dbReference type="SMART" id="SM00564">
    <property type="entry name" value="PQQ"/>
    <property type="match status" value="5"/>
</dbReference>
<dbReference type="EMBL" id="ABCK01000006">
    <property type="protein sequence ID" value="EDM28118.1"/>
    <property type="molecule type" value="Genomic_DNA"/>
</dbReference>
<evidence type="ECO:0000313" key="3">
    <source>
        <dbReference type="Proteomes" id="UP000004947"/>
    </source>
</evidence>
<accession>A6DJP4</accession>
<dbReference type="Pfam" id="PF13360">
    <property type="entry name" value="PQQ_2"/>
    <property type="match status" value="2"/>
</dbReference>
<protein>
    <submittedName>
        <fullName evidence="2">Serine/threonine protein kinase related protein</fullName>
    </submittedName>
</protein>
<dbReference type="AlphaFoldDB" id="A6DJP4"/>
<feature type="domain" description="Pyrrolo-quinoline quinone repeat" evidence="1">
    <location>
        <begin position="343"/>
        <end position="499"/>
    </location>
</feature>
<dbReference type="InterPro" id="IPR011047">
    <property type="entry name" value="Quinoprotein_ADH-like_sf"/>
</dbReference>
<feature type="domain" description="Pyrrolo-quinoline quinone repeat" evidence="1">
    <location>
        <begin position="645"/>
        <end position="740"/>
    </location>
</feature>
<sequence>MNLRKYLPLLMLSQLTWAGQLPEIPEDSGGLLLYVGKAPQDEVKQLASIVSSPRLIGQILIKDGADLKPSREQVAEQKTKGQLSVQTYNGSDIPVISSVANIILCAESAKIDQDEIMRALTPRGIAYIQKGEQWQKIVKPVPSDIDDWTHALYNPANTVVSKDTKVGPPRRLQWMTGPGWSRSHEHMVSFNAMVSEGGIVYYIVDMGSRSAVALPARWTLIARDGFNGKELWRKELPSWMNHMWPLKSGPTQIQRKLVAVDGKVYVTLGALAPVSQLDGRTGKVLKTYEGTENVDEIILDNDQLIVHMSDHVKRREGYTHDMSHVWAAAGNARQRFAWTNEERTIVSINPETGKTSWVYKAPCIAMTMNMDKDKIYFFDGANAQAISRKDGKLIWKSDKLVLEDLIKAGELGAGYAPTMLNYMDMVIIQIRESRKPAVVFGIDSKTGKTMWTQKPQHSGHHSPEDLIPIRGLLWTGGTYAVGKGGGTYQGINPKTGKIEKEFPLDVDPDYWFHQRCYRAKATEKYIMPAATGTEYIDTEKGTWNLNHWVRGGCLYGVMPANGVTYVPPNPCACYSESQLRTLGAFAPAEEGVDYAAIVKENRFFKGPAYDQIEELQASNEDWPMYRKSVERTAATKSTIPSTIQEKWRVAFEGAISAPVSAHGLALVSLLDAQQVVAIDQKIGKVKWRYNTGAKVNSAPTIYRGRVLFGASDGWVTCLRLSDGELAWRYRASPQNKQLIADEQVESVWPLVGSVLIHQDRLYAVAGRSLFVDGGLLMNVLNPMTGEVINEVRFNDIDPITGESMQLRSQGSKLPTSRPDVLSVKNGKIFMGSQKIDLDGNRMWPETNNAKPGEKGLTYNQSDQGGDDVHLFSLSGFLDDSWFHRTYWIYGNGPGGGWGGWMKPMQLAPSGRILAMDDDTVYGFGRKPVFIRQSSVTEYQIFATKKGQFSKEKERAFRGEKPALIMSPEQASTLEKFKQTAIEARRKYGDKKAPEVKKASKAYSDYRTKMNQLPANKKSTENYRANNPNIADWKASLKFDDSRSVLYKYDWREIEPEIMVRAIAIANDKLIVAGPADILDEASLYGQFTAEKNQAKLEEQEAAFNGERGGHLWVMDKKSGSHVTKLELNSVPVFDGMAVSHGNILLSQKNGELVFFGE</sequence>
<dbReference type="PANTHER" id="PTHR34512">
    <property type="entry name" value="CELL SURFACE PROTEIN"/>
    <property type="match status" value="1"/>
</dbReference>
<reference evidence="2 3" key="1">
    <citation type="journal article" date="2010" name="J. Bacteriol.">
        <title>Genome sequence of Lentisphaera araneosa HTCC2155T, the type species of the order Lentisphaerales in the phylum Lentisphaerae.</title>
        <authorList>
            <person name="Thrash J.C."/>
            <person name="Cho J.C."/>
            <person name="Vergin K.L."/>
            <person name="Morris R.M."/>
            <person name="Giovannoni S.J."/>
        </authorList>
    </citation>
    <scope>NUCLEOTIDE SEQUENCE [LARGE SCALE GENOMIC DNA]</scope>
    <source>
        <strain evidence="2 3">HTCC2155</strain>
    </source>
</reference>
<dbReference type="Proteomes" id="UP000004947">
    <property type="component" value="Unassembled WGS sequence"/>
</dbReference>
<dbReference type="InterPro" id="IPR002372">
    <property type="entry name" value="PQQ_rpt_dom"/>
</dbReference>